<evidence type="ECO:0000313" key="3">
    <source>
        <dbReference type="Proteomes" id="UP001152885"/>
    </source>
</evidence>
<dbReference type="EMBL" id="CANTUO010000004">
    <property type="protein sequence ID" value="CAI5759132.1"/>
    <property type="molecule type" value="Genomic_DNA"/>
</dbReference>
<comment type="caution">
    <text evidence="2">The sequence shown here is derived from an EMBL/GenBank/DDBJ whole genome shotgun (WGS) entry which is preliminary data.</text>
</comment>
<evidence type="ECO:0000256" key="1">
    <source>
        <dbReference type="SAM" id="Coils"/>
    </source>
</evidence>
<reference evidence="2" key="1">
    <citation type="submission" date="2022-12" db="EMBL/GenBank/DDBJ databases">
        <authorList>
            <person name="Brejova B."/>
        </authorList>
    </citation>
    <scope>NUCLEOTIDE SEQUENCE</scope>
</reference>
<accession>A0A9W4TY02</accession>
<evidence type="ECO:0000313" key="2">
    <source>
        <dbReference type="EMBL" id="CAI5759132.1"/>
    </source>
</evidence>
<dbReference type="OrthoDB" id="4028234at2759"/>
<feature type="coiled-coil region" evidence="1">
    <location>
        <begin position="340"/>
        <end position="387"/>
    </location>
</feature>
<dbReference type="AlphaFoldDB" id="A0A9W4TY02"/>
<proteinExistence type="predicted"/>
<protein>
    <submittedName>
        <fullName evidence="2">Uncharacterized protein</fullName>
    </submittedName>
</protein>
<dbReference type="Proteomes" id="UP001152885">
    <property type="component" value="Unassembled WGS sequence"/>
</dbReference>
<keyword evidence="1" id="KW-0175">Coiled coil</keyword>
<keyword evidence="3" id="KW-1185">Reference proteome</keyword>
<organism evidence="2 3">
    <name type="scientific">Candida verbasci</name>
    <dbReference type="NCBI Taxonomy" id="1227364"/>
    <lineage>
        <taxon>Eukaryota</taxon>
        <taxon>Fungi</taxon>
        <taxon>Dikarya</taxon>
        <taxon>Ascomycota</taxon>
        <taxon>Saccharomycotina</taxon>
        <taxon>Pichiomycetes</taxon>
        <taxon>Debaryomycetaceae</taxon>
        <taxon>Candida/Lodderomyces clade</taxon>
        <taxon>Candida</taxon>
    </lineage>
</organism>
<sequence length="399" mass="47729">MDLSSVRPIWVETFMKEIDFNKKQFLKHKKSKKIKFNYLPEQVQIYINETIPNLQQQYKLNPSLVKFPVWDSYHPLIKSFLELTEIQEVISNCDIQIITLLKFPYLNKEFHNRITNLQYLSSNFNIDDFEKWEKKLESDDGYEPNNEFRIITPRSYEKNGLKKHSDSLSIPPLCIQLHNNQVNANTRLGKFLFPRYFPNDIVKNDYIDVLKFEDVIELLHNISGYNNWTKRFNHNTLYLKCDKSKGYYDSKVHTKKINCQCVLKIHRDKKNENEGEWFLVDFKFNHNHCLGSEKFINFGQKYNEEEQNGNNLDQSHQFRIENELLQQQQHQQQQQVMFDTNQSKEKIKEMLTEINNLYENVCLNNDLNEAKEVYGNVEELLEKLKNRNINPDLVLNLAN</sequence>
<name>A0A9W4TY02_9ASCO</name>
<gene>
    <name evidence="2" type="ORF">CANVERA_P3641</name>
</gene>